<dbReference type="Proteomes" id="UP000014500">
    <property type="component" value="Unassembled WGS sequence"/>
</dbReference>
<proteinExistence type="predicted"/>
<dbReference type="GO" id="GO:0005319">
    <property type="term" value="F:lipid transporter activity"/>
    <property type="evidence" value="ECO:0007669"/>
    <property type="project" value="TreeGrafter"/>
</dbReference>
<dbReference type="GO" id="GO:0006689">
    <property type="term" value="P:ganglioside catabolic process"/>
    <property type="evidence" value="ECO:0007669"/>
    <property type="project" value="InterPro"/>
</dbReference>
<evidence type="ECO:0000256" key="2">
    <source>
        <dbReference type="SAM" id="SignalP"/>
    </source>
</evidence>
<dbReference type="InterPro" id="IPR003172">
    <property type="entry name" value="ML_dom"/>
</dbReference>
<dbReference type="AlphaFoldDB" id="T1J5G1"/>
<dbReference type="EMBL" id="JH431861">
    <property type="status" value="NOT_ANNOTATED_CDS"/>
    <property type="molecule type" value="Genomic_DNA"/>
</dbReference>
<keyword evidence="5" id="KW-1185">Reference proteome</keyword>
<dbReference type="GO" id="GO:0009898">
    <property type="term" value="C:cytoplasmic side of plasma membrane"/>
    <property type="evidence" value="ECO:0007669"/>
    <property type="project" value="TreeGrafter"/>
</dbReference>
<feature type="domain" description="MD-2-related lipid-recognition" evidence="3">
    <location>
        <begin position="25"/>
        <end position="178"/>
    </location>
</feature>
<reference evidence="4" key="2">
    <citation type="submission" date="2015-02" db="UniProtKB">
        <authorList>
            <consortium name="EnsemblMetazoa"/>
        </authorList>
    </citation>
    <scope>IDENTIFICATION</scope>
</reference>
<dbReference type="GO" id="GO:0008047">
    <property type="term" value="F:enzyme activator activity"/>
    <property type="evidence" value="ECO:0007669"/>
    <property type="project" value="InterPro"/>
</dbReference>
<keyword evidence="1 2" id="KW-0732">Signal</keyword>
<feature type="chain" id="PRO_5004590201" description="MD-2-related lipid-recognition domain-containing protein" evidence="2">
    <location>
        <begin position="19"/>
        <end position="183"/>
    </location>
</feature>
<dbReference type="Gene3D" id="2.70.220.10">
    <property type="entry name" value="Ganglioside GM2 activator"/>
    <property type="match status" value="1"/>
</dbReference>
<evidence type="ECO:0000313" key="5">
    <source>
        <dbReference type="Proteomes" id="UP000014500"/>
    </source>
</evidence>
<sequence length="183" mass="19818">MSQLSFLIVLLCAGTVLAVRNKLILENCGGANDVIQMKHLSITPMPITIPGNLIISANVTVTRDLSAKTKINVKLYKQTKVIFPIDIKIPCIKNAGSCSYDGCSLISLTKGVICDFFPKNVECACPFKAGKYGTVNYTVKIPSASGIITWLAKGDYKAEVRIQDESSNKQLGCFRALLSLGKK</sequence>
<dbReference type="SUPFAM" id="SSF63707">
    <property type="entry name" value="Ganglioside M2 (gm2) activator"/>
    <property type="match status" value="1"/>
</dbReference>
<dbReference type="InterPro" id="IPR036846">
    <property type="entry name" value="GM2-AP_sf"/>
</dbReference>
<dbReference type="OMA" id="EHEDRAC"/>
<evidence type="ECO:0000259" key="3">
    <source>
        <dbReference type="SMART" id="SM00737"/>
    </source>
</evidence>
<protein>
    <recommendedName>
        <fullName evidence="3">MD-2-related lipid-recognition domain-containing protein</fullName>
    </recommendedName>
</protein>
<evidence type="ECO:0000313" key="4">
    <source>
        <dbReference type="EnsemblMetazoa" id="SMAR008861-PA"/>
    </source>
</evidence>
<dbReference type="EnsemblMetazoa" id="SMAR008861-RA">
    <property type="protein sequence ID" value="SMAR008861-PA"/>
    <property type="gene ID" value="SMAR008861"/>
</dbReference>
<dbReference type="PhylomeDB" id="T1J5G1"/>
<dbReference type="HOGENOM" id="CLU_108261_0_0_1"/>
<name>T1J5G1_STRMM</name>
<dbReference type="Pfam" id="PF02221">
    <property type="entry name" value="E1_DerP2_DerF2"/>
    <property type="match status" value="1"/>
</dbReference>
<evidence type="ECO:0000256" key="1">
    <source>
        <dbReference type="ARBA" id="ARBA00022729"/>
    </source>
</evidence>
<dbReference type="SMART" id="SM00737">
    <property type="entry name" value="ML"/>
    <property type="match status" value="1"/>
</dbReference>
<dbReference type="STRING" id="126957.T1J5G1"/>
<feature type="signal peptide" evidence="2">
    <location>
        <begin position="1"/>
        <end position="18"/>
    </location>
</feature>
<reference evidence="5" key="1">
    <citation type="submission" date="2011-05" db="EMBL/GenBank/DDBJ databases">
        <authorList>
            <person name="Richards S.R."/>
            <person name="Qu J."/>
            <person name="Jiang H."/>
            <person name="Jhangiani S.N."/>
            <person name="Agravi P."/>
            <person name="Goodspeed R."/>
            <person name="Gross S."/>
            <person name="Mandapat C."/>
            <person name="Jackson L."/>
            <person name="Mathew T."/>
            <person name="Pu L."/>
            <person name="Thornton R."/>
            <person name="Saada N."/>
            <person name="Wilczek-Boney K.B."/>
            <person name="Lee S."/>
            <person name="Kovar C."/>
            <person name="Wu Y."/>
            <person name="Scherer S.E."/>
            <person name="Worley K.C."/>
            <person name="Muzny D.M."/>
            <person name="Gibbs R."/>
        </authorList>
    </citation>
    <scope>NUCLEOTIDE SEQUENCE</scope>
    <source>
        <strain evidence="5">Brora</strain>
    </source>
</reference>
<dbReference type="PANTHER" id="PTHR17357:SF0">
    <property type="entry name" value="GANGLIOSIDE GM2 ACTIVATOR"/>
    <property type="match status" value="1"/>
</dbReference>
<dbReference type="eggNOG" id="ENOG502S05S">
    <property type="taxonomic scope" value="Eukaryota"/>
</dbReference>
<organism evidence="4 5">
    <name type="scientific">Strigamia maritima</name>
    <name type="common">European centipede</name>
    <name type="synonym">Geophilus maritimus</name>
    <dbReference type="NCBI Taxonomy" id="126957"/>
    <lineage>
        <taxon>Eukaryota</taxon>
        <taxon>Metazoa</taxon>
        <taxon>Ecdysozoa</taxon>
        <taxon>Arthropoda</taxon>
        <taxon>Myriapoda</taxon>
        <taxon>Chilopoda</taxon>
        <taxon>Pleurostigmophora</taxon>
        <taxon>Geophilomorpha</taxon>
        <taxon>Linotaeniidae</taxon>
        <taxon>Strigamia</taxon>
    </lineage>
</organism>
<dbReference type="PANTHER" id="PTHR17357">
    <property type="entry name" value="GM2 GANGLIOSIDE ACTIVATOR PROTEIN"/>
    <property type="match status" value="1"/>
</dbReference>
<accession>T1J5G1</accession>
<dbReference type="InterPro" id="IPR028996">
    <property type="entry name" value="GM2-AP"/>
</dbReference>